<dbReference type="PANTHER" id="PTHR45138">
    <property type="entry name" value="REGULATORY COMPONENTS OF SENSORY TRANSDUCTION SYSTEM"/>
    <property type="match status" value="1"/>
</dbReference>
<feature type="transmembrane region" description="Helical" evidence="1">
    <location>
        <begin position="258"/>
        <end position="278"/>
    </location>
</feature>
<dbReference type="AlphaFoldDB" id="A0A154BV11"/>
<feature type="domain" description="GGDEF" evidence="2">
    <location>
        <begin position="520"/>
        <end position="648"/>
    </location>
</feature>
<reference evidence="3 4" key="1">
    <citation type="submission" date="2016-02" db="EMBL/GenBank/DDBJ databases">
        <title>Anaerosporomusa subterraneum gen. nov., sp. nov., a spore-forming obligate anaerobe isolated from saprolite.</title>
        <authorList>
            <person name="Choi J.K."/>
            <person name="Shah M."/>
            <person name="Yee N."/>
        </authorList>
    </citation>
    <scope>NUCLEOTIDE SEQUENCE [LARGE SCALE GENOMIC DNA]</scope>
    <source>
        <strain evidence="3 4">RU4</strain>
    </source>
</reference>
<dbReference type="Pfam" id="PF17159">
    <property type="entry name" value="MASE3"/>
    <property type="match status" value="1"/>
</dbReference>
<protein>
    <recommendedName>
        <fullName evidence="2">GGDEF domain-containing protein</fullName>
    </recommendedName>
</protein>
<dbReference type="SUPFAM" id="SSF55073">
    <property type="entry name" value="Nucleotide cyclase"/>
    <property type="match status" value="1"/>
</dbReference>
<feature type="transmembrane region" description="Helical" evidence="1">
    <location>
        <begin position="229"/>
        <end position="246"/>
    </location>
</feature>
<accession>A0A154BV11</accession>
<feature type="transmembrane region" description="Helical" evidence="1">
    <location>
        <begin position="120"/>
        <end position="144"/>
    </location>
</feature>
<dbReference type="SMART" id="SM00267">
    <property type="entry name" value="GGDEF"/>
    <property type="match status" value="1"/>
</dbReference>
<feature type="transmembrane region" description="Helical" evidence="1">
    <location>
        <begin position="89"/>
        <end position="108"/>
    </location>
</feature>
<dbReference type="InterPro" id="IPR029787">
    <property type="entry name" value="Nucleotide_cyclase"/>
</dbReference>
<dbReference type="InterPro" id="IPR033425">
    <property type="entry name" value="MASE3"/>
</dbReference>
<dbReference type="InterPro" id="IPR050469">
    <property type="entry name" value="Diguanylate_Cyclase"/>
</dbReference>
<keyword evidence="1" id="KW-0812">Transmembrane</keyword>
<proteinExistence type="predicted"/>
<dbReference type="Pfam" id="PF00990">
    <property type="entry name" value="GGDEF"/>
    <property type="match status" value="1"/>
</dbReference>
<evidence type="ECO:0000256" key="1">
    <source>
        <dbReference type="SAM" id="Phobius"/>
    </source>
</evidence>
<dbReference type="InterPro" id="IPR000160">
    <property type="entry name" value="GGDEF_dom"/>
</dbReference>
<dbReference type="EMBL" id="LSGP01000006">
    <property type="protein sequence ID" value="KYZ77864.1"/>
    <property type="molecule type" value="Genomic_DNA"/>
</dbReference>
<dbReference type="InterPro" id="IPR043128">
    <property type="entry name" value="Rev_trsase/Diguanyl_cyclase"/>
</dbReference>
<sequence>MNNLFLFLLCLFYVSLLTFFTYWQYNIVKRNCGDLAKVVIKLLYHRASQSARYLVAAGLTVAGILALYFGKPYATGIFSVEEYLMIHSLLEFVTIFVSFTIFSVVWLIRDGLDDDRSHFILFLGINFLAVGVFDILHALTFAGMPEIIGASGAQKATLFWLLARYWLAFTFVAAFLLNGQLKTSRQATTFYLTMNILAISAFSTIGLEYSHMTPALFVDGQGITNLKLQLEYGLIALHCVILLITWRKSSGIMENVYLSLSYFGIMTILSESTFTMYTQVHDVYNLFGHIYKAVAYCFLFRAVYWSGVINHFYTLGEMAKMNAELLKEDISLEPIIEIQMSKLRKILPIAERIAVYTRKKDTICQANYVWGKYSNFLTVGREFDLKLFMEKIGNNITLINHPEDVLEWFQTDAENSQISLEIPIILSKAKQVMYIPLAVGDQYYGLIILTIFRRFRRFTTNDVEKAKVFQQFATLIIAQANSQATITRLSFEDSLTGLPNRRFYFSELDAVKEAADRDGTAFTVVYLDMNGLKYVNDNLGHSAGDQALKLIGKQLKQHIQRPAFAARLGGDEFAAVYPGVDQAAGETIIQTLRESFAAIQLEGYDLTFALAAGGASYPAEAGDLELLVILADDRMYEHKRLLKAAERL</sequence>
<organism evidence="3 4">
    <name type="scientific">Anaerosporomusa subterranea</name>
    <dbReference type="NCBI Taxonomy" id="1794912"/>
    <lineage>
        <taxon>Bacteria</taxon>
        <taxon>Bacillati</taxon>
        <taxon>Bacillota</taxon>
        <taxon>Negativicutes</taxon>
        <taxon>Acetonemataceae</taxon>
        <taxon>Anaerosporomusa</taxon>
    </lineage>
</organism>
<dbReference type="Gene3D" id="3.30.70.270">
    <property type="match status" value="1"/>
</dbReference>
<keyword evidence="4" id="KW-1185">Reference proteome</keyword>
<keyword evidence="1" id="KW-0472">Membrane</keyword>
<name>A0A154BV11_ANASB</name>
<comment type="caution">
    <text evidence="3">The sequence shown here is derived from an EMBL/GenBank/DDBJ whole genome shotgun (WGS) entry which is preliminary data.</text>
</comment>
<dbReference type="PANTHER" id="PTHR45138:SF9">
    <property type="entry name" value="DIGUANYLATE CYCLASE DGCM-RELATED"/>
    <property type="match status" value="1"/>
</dbReference>
<dbReference type="CDD" id="cd01949">
    <property type="entry name" value="GGDEF"/>
    <property type="match status" value="1"/>
</dbReference>
<feature type="transmembrane region" description="Helical" evidence="1">
    <location>
        <begin position="156"/>
        <end position="177"/>
    </location>
</feature>
<evidence type="ECO:0000259" key="2">
    <source>
        <dbReference type="PROSITE" id="PS50887"/>
    </source>
</evidence>
<dbReference type="RefSeq" id="WP_066237792.1">
    <property type="nucleotide sequence ID" value="NZ_LSGP01000006.1"/>
</dbReference>
<feature type="transmembrane region" description="Helical" evidence="1">
    <location>
        <begin position="6"/>
        <end position="25"/>
    </location>
</feature>
<dbReference type="Proteomes" id="UP000076268">
    <property type="component" value="Unassembled WGS sequence"/>
</dbReference>
<feature type="transmembrane region" description="Helical" evidence="1">
    <location>
        <begin position="290"/>
        <end position="313"/>
    </location>
</feature>
<feature type="transmembrane region" description="Helical" evidence="1">
    <location>
        <begin position="189"/>
        <end position="209"/>
    </location>
</feature>
<dbReference type="NCBIfam" id="TIGR00254">
    <property type="entry name" value="GGDEF"/>
    <property type="match status" value="1"/>
</dbReference>
<dbReference type="GO" id="GO:0052621">
    <property type="term" value="F:diguanylate cyclase activity"/>
    <property type="evidence" value="ECO:0007669"/>
    <property type="project" value="TreeGrafter"/>
</dbReference>
<dbReference type="STRING" id="1794912.AXX12_17550"/>
<dbReference type="PROSITE" id="PS50887">
    <property type="entry name" value="GGDEF"/>
    <property type="match status" value="1"/>
</dbReference>
<gene>
    <name evidence="3" type="ORF">AXX12_17550</name>
</gene>
<evidence type="ECO:0000313" key="3">
    <source>
        <dbReference type="EMBL" id="KYZ77864.1"/>
    </source>
</evidence>
<dbReference type="OrthoDB" id="9804955at2"/>
<evidence type="ECO:0000313" key="4">
    <source>
        <dbReference type="Proteomes" id="UP000076268"/>
    </source>
</evidence>
<feature type="transmembrane region" description="Helical" evidence="1">
    <location>
        <begin position="51"/>
        <end position="69"/>
    </location>
</feature>
<keyword evidence="1" id="KW-1133">Transmembrane helix</keyword>